<comment type="caution">
    <text evidence="2">The sequence shown here is derived from an EMBL/GenBank/DDBJ whole genome shotgun (WGS) entry which is preliminary data.</text>
</comment>
<reference evidence="2 3" key="1">
    <citation type="journal article" date="2013" name="Genome Announc.">
        <title>Draft Genome Sequence of the Cellulolytic Bacterium Clostridium papyrosolvens C7 (ATCC 700395).</title>
        <authorList>
            <person name="Zepeda V."/>
            <person name="Dassa B."/>
            <person name="Borovok I."/>
            <person name="Lamed R."/>
            <person name="Bayer E.A."/>
            <person name="Cate J.H."/>
        </authorList>
    </citation>
    <scope>NUCLEOTIDE SEQUENCE [LARGE SCALE GENOMIC DNA]</scope>
    <source>
        <strain evidence="2 3">C7</strain>
    </source>
</reference>
<keyword evidence="2" id="KW-0378">Hydrolase</keyword>
<dbReference type="SUPFAM" id="SSF69279">
    <property type="entry name" value="Phage tail proteins"/>
    <property type="match status" value="1"/>
</dbReference>
<dbReference type="STRING" id="1330534.L323_08510"/>
<dbReference type="InterPro" id="IPR056937">
    <property type="entry name" value="YqbQ/XkdQ"/>
</dbReference>
<name>U4R258_9FIRM</name>
<gene>
    <name evidence="2" type="ORF">L323_08510</name>
</gene>
<evidence type="ECO:0000313" key="2">
    <source>
        <dbReference type="EMBL" id="EPR12310.1"/>
    </source>
</evidence>
<dbReference type="PATRIC" id="fig|1330534.3.peg.1694"/>
<dbReference type="RefSeq" id="WP_020815248.1">
    <property type="nucleotide sequence ID" value="NZ_ATAY01000028.1"/>
</dbReference>
<dbReference type="Pfam" id="PF24032">
    <property type="entry name" value="YQBQ"/>
    <property type="match status" value="1"/>
</dbReference>
<evidence type="ECO:0000259" key="1">
    <source>
        <dbReference type="Pfam" id="PF24032"/>
    </source>
</evidence>
<dbReference type="Proteomes" id="UP000016860">
    <property type="component" value="Unassembled WGS sequence"/>
</dbReference>
<dbReference type="AlphaFoldDB" id="U4R258"/>
<protein>
    <submittedName>
        <fullName evidence="2">Hydrolase</fullName>
    </submittedName>
</protein>
<sequence>MVELKIQNGSTVYLPCIEDEITWETSRKGVPGKLEFSVVKDEIISFQEGNLVQLKVDNKKVFNGHIFTKKRSSDQIIKVTAYDQLRYLKNKDTKVFENRTASQIIKSLADDFQLVTGTIEDTGYVIETRVEDNKTLMDMIQSALDITMQNRNKMYVLFDDYGAISLKSIDSMKLDILIEKSTAEDFDYTSSIDSNTYNLIKLAYDNDKTKKREIYEAKDSNKIAEWGLLQYYEKVNQNTNAKAKADGLLKLYNKKTRNLSVSNAIGDIRVRGGCLFPVWLELGDVKVQNYMLVETVKHTFKSNQHYMDITLRGGDFVA</sequence>
<dbReference type="OrthoDB" id="1698671at2"/>
<evidence type="ECO:0000313" key="3">
    <source>
        <dbReference type="Proteomes" id="UP000016860"/>
    </source>
</evidence>
<feature type="domain" description="YqbQ/XkdQ" evidence="1">
    <location>
        <begin position="21"/>
        <end position="312"/>
    </location>
</feature>
<dbReference type="GO" id="GO:0016787">
    <property type="term" value="F:hydrolase activity"/>
    <property type="evidence" value="ECO:0007669"/>
    <property type="project" value="UniProtKB-KW"/>
</dbReference>
<proteinExistence type="predicted"/>
<organism evidence="2 3">
    <name type="scientific">Ruminiclostridium papyrosolvens C7</name>
    <dbReference type="NCBI Taxonomy" id="1330534"/>
    <lineage>
        <taxon>Bacteria</taxon>
        <taxon>Bacillati</taxon>
        <taxon>Bacillota</taxon>
        <taxon>Clostridia</taxon>
        <taxon>Eubacteriales</taxon>
        <taxon>Oscillospiraceae</taxon>
        <taxon>Ruminiclostridium</taxon>
    </lineage>
</organism>
<accession>U4R258</accession>
<dbReference type="EMBL" id="ATAY01000028">
    <property type="protein sequence ID" value="EPR12310.1"/>
    <property type="molecule type" value="Genomic_DNA"/>
</dbReference>